<dbReference type="Gene3D" id="3.30.420.140">
    <property type="entry name" value="YqgF/RNase H-like domain"/>
    <property type="match status" value="1"/>
</dbReference>
<comment type="caution">
    <text evidence="1">The sequence shown here is derived from an EMBL/GenBank/DDBJ whole genome shotgun (WGS) entry which is preliminary data.</text>
</comment>
<evidence type="ECO:0000313" key="1">
    <source>
        <dbReference type="EMBL" id="PNH05417.1"/>
    </source>
</evidence>
<proteinExistence type="predicted"/>
<reference evidence="1 2" key="1">
    <citation type="journal article" date="2017" name="Mol. Biol. Evol.">
        <title>The 4-celled Tetrabaena socialis nuclear genome reveals the essential components for genetic control of cell number at the origin of multicellularity in the volvocine lineage.</title>
        <authorList>
            <person name="Featherston J."/>
            <person name="Arakaki Y."/>
            <person name="Hanschen E.R."/>
            <person name="Ferris P.J."/>
            <person name="Michod R.E."/>
            <person name="Olson B.J.S.C."/>
            <person name="Nozaki H."/>
            <person name="Durand P.M."/>
        </authorList>
    </citation>
    <scope>NUCLEOTIDE SEQUENCE [LARGE SCALE GENOMIC DNA]</scope>
    <source>
        <strain evidence="1 2">NIES-571</strain>
    </source>
</reference>
<organism evidence="1 2">
    <name type="scientific">Tetrabaena socialis</name>
    <dbReference type="NCBI Taxonomy" id="47790"/>
    <lineage>
        <taxon>Eukaryota</taxon>
        <taxon>Viridiplantae</taxon>
        <taxon>Chlorophyta</taxon>
        <taxon>core chlorophytes</taxon>
        <taxon>Chlorophyceae</taxon>
        <taxon>CS clade</taxon>
        <taxon>Chlamydomonadales</taxon>
        <taxon>Tetrabaenaceae</taxon>
        <taxon>Tetrabaena</taxon>
    </lineage>
</organism>
<accession>A0A2J7ZYS4</accession>
<dbReference type="AlphaFoldDB" id="A0A2J7ZYS4"/>
<evidence type="ECO:0008006" key="3">
    <source>
        <dbReference type="Google" id="ProtNLM"/>
    </source>
</evidence>
<name>A0A2J7ZYS4_9CHLO</name>
<dbReference type="GO" id="GO:0000967">
    <property type="term" value="P:rRNA 5'-end processing"/>
    <property type="evidence" value="ECO:0007669"/>
    <property type="project" value="TreeGrafter"/>
</dbReference>
<dbReference type="EMBL" id="PGGS01000307">
    <property type="protein sequence ID" value="PNH05417.1"/>
    <property type="molecule type" value="Genomic_DNA"/>
</dbReference>
<sequence>MLLGVDYGTSRTGLAMGRSGTCSALQAIPSPRTCGLSDVARRVLEVALEQGAEGILVGIPVQPGGSIVKPHTDSWMGARCRNLAHTLALLANEHKLSVFLYNEASTTRAVINSMGYNWQHRLPNDERQARGVDAESAAMLLRLYYGDPRLAVRVKPKAIVVKRSPEDGPM</sequence>
<evidence type="ECO:0000313" key="2">
    <source>
        <dbReference type="Proteomes" id="UP000236333"/>
    </source>
</evidence>
<dbReference type="InterPro" id="IPR005227">
    <property type="entry name" value="YqgF"/>
</dbReference>
<keyword evidence="2" id="KW-1185">Reference proteome</keyword>
<dbReference type="PANTHER" id="PTHR33317:SF4">
    <property type="entry name" value="POLYNUCLEOTIDYL TRANSFERASE, RIBONUCLEASE H-LIKE SUPERFAMILY PROTEIN"/>
    <property type="match status" value="1"/>
</dbReference>
<protein>
    <recommendedName>
        <fullName evidence="3">Pre-16S rRNA nuclease</fullName>
    </recommendedName>
</protein>
<dbReference type="SUPFAM" id="SSF53098">
    <property type="entry name" value="Ribonuclease H-like"/>
    <property type="match status" value="1"/>
</dbReference>
<dbReference type="InterPro" id="IPR037027">
    <property type="entry name" value="YqgF/RNaseH-like_dom_sf"/>
</dbReference>
<dbReference type="Proteomes" id="UP000236333">
    <property type="component" value="Unassembled WGS sequence"/>
</dbReference>
<dbReference type="OrthoDB" id="430851at2759"/>
<dbReference type="InterPro" id="IPR012337">
    <property type="entry name" value="RNaseH-like_sf"/>
</dbReference>
<gene>
    <name evidence="1" type="ORF">TSOC_008323</name>
</gene>
<dbReference type="PANTHER" id="PTHR33317">
    <property type="entry name" value="POLYNUCLEOTIDYL TRANSFERASE, RIBONUCLEASE H-LIKE SUPERFAMILY PROTEIN"/>
    <property type="match status" value="1"/>
</dbReference>
<dbReference type="Pfam" id="PF03652">
    <property type="entry name" value="RuvX"/>
    <property type="match status" value="1"/>
</dbReference>